<dbReference type="EMBL" id="MEHA01000007">
    <property type="protein sequence ID" value="ODR52315.1"/>
    <property type="molecule type" value="Genomic_DNA"/>
</dbReference>
<dbReference type="NCBIfam" id="NF011652">
    <property type="entry name" value="PRK15070.1"/>
    <property type="match status" value="1"/>
</dbReference>
<evidence type="ECO:0000256" key="7">
    <source>
        <dbReference type="ARBA" id="ARBA00022833"/>
    </source>
</evidence>
<evidence type="ECO:0000256" key="10">
    <source>
        <dbReference type="ARBA" id="ARBA00030939"/>
    </source>
</evidence>
<reference evidence="13 15" key="2">
    <citation type="submission" date="2016-08" db="EMBL/GenBank/DDBJ databases">
        <authorList>
            <person name="Seilhamer J.J."/>
        </authorList>
    </citation>
    <scope>NUCLEOTIDE SEQUENCE [LARGE SCALE GENOMIC DNA]</scope>
    <source>
        <strain evidence="13 15">NML150140-1</strain>
    </source>
</reference>
<evidence type="ECO:0000256" key="3">
    <source>
        <dbReference type="ARBA" id="ARBA00012206"/>
    </source>
</evidence>
<evidence type="ECO:0000256" key="6">
    <source>
        <dbReference type="ARBA" id="ARBA00022723"/>
    </source>
</evidence>
<dbReference type="Pfam" id="PF06130">
    <property type="entry name" value="PTAC"/>
    <property type="match status" value="1"/>
</dbReference>
<dbReference type="EC" id="2.3.1.222" evidence="3"/>
<dbReference type="PANTHER" id="PTHR39453">
    <property type="entry name" value="PHOSPHATE PROPANOYLTRANSFERASE"/>
    <property type="match status" value="1"/>
</dbReference>
<dbReference type="EMBL" id="MEHD01000025">
    <property type="protein sequence ID" value="ODR54898.1"/>
    <property type="molecule type" value="Genomic_DNA"/>
</dbReference>
<dbReference type="InterPro" id="IPR008300">
    <property type="entry name" value="PTAC"/>
</dbReference>
<evidence type="ECO:0000256" key="8">
    <source>
        <dbReference type="ARBA" id="ARBA00023315"/>
    </source>
</evidence>
<evidence type="ECO:0000313" key="14">
    <source>
        <dbReference type="EMBL" id="ODR54898.1"/>
    </source>
</evidence>
<dbReference type="GO" id="GO:0016747">
    <property type="term" value="F:acyltransferase activity, transferring groups other than amino-acyl groups"/>
    <property type="evidence" value="ECO:0007669"/>
    <property type="project" value="InterPro"/>
</dbReference>
<proteinExistence type="inferred from homology"/>
<accession>A0A1E3UJ42</accession>
<comment type="caution">
    <text evidence="13">The sequence shown here is derived from an EMBL/GenBank/DDBJ whole genome shotgun (WGS) entry which is preliminary data.</text>
</comment>
<evidence type="ECO:0000256" key="5">
    <source>
        <dbReference type="ARBA" id="ARBA00022679"/>
    </source>
</evidence>
<evidence type="ECO:0000256" key="2">
    <source>
        <dbReference type="ARBA" id="ARBA00007342"/>
    </source>
</evidence>
<evidence type="ECO:0000256" key="1">
    <source>
        <dbReference type="ARBA" id="ARBA00001947"/>
    </source>
</evidence>
<evidence type="ECO:0000313" key="16">
    <source>
        <dbReference type="Proteomes" id="UP000094869"/>
    </source>
</evidence>
<dbReference type="GO" id="GO:0046872">
    <property type="term" value="F:metal ion binding"/>
    <property type="evidence" value="ECO:0007669"/>
    <property type="project" value="UniProtKB-KW"/>
</dbReference>
<dbReference type="Proteomes" id="UP000094869">
    <property type="component" value="Unassembled WGS sequence"/>
</dbReference>
<dbReference type="PANTHER" id="PTHR39453:SF1">
    <property type="entry name" value="PHOSPHATE PROPANOYLTRANSFERASE"/>
    <property type="match status" value="1"/>
</dbReference>
<dbReference type="OrthoDB" id="9784365at2"/>
<sequence>MEQLVENIVQRMLAAGFIEVEVSARHVHLTRQLMDLLFGKDTQLHPERYLSQPGQFLAKERVTLYGPKGILKHVAVLGPLRTYDQVELAKSDCAVMGLREIPLRESGCLEKSGSIVIEGSAGKIQLDGGVIIAHRHIHAPKYIAQKLGLKDGERVSVKMITGRPVVFGDVIVRVGEQSGWRMHIDFDEANASAASGFTLGQILLS</sequence>
<keyword evidence="6" id="KW-0479">Metal-binding</keyword>
<keyword evidence="8" id="KW-0012">Acyltransferase</keyword>
<comment type="cofactor">
    <cofactor evidence="1">
        <name>Zn(2+)</name>
        <dbReference type="ChEBI" id="CHEBI:29105"/>
    </cofactor>
</comment>
<keyword evidence="7" id="KW-0862">Zinc</keyword>
<reference evidence="14 16" key="1">
    <citation type="submission" date="2016-08" db="EMBL/GenBank/DDBJ databases">
        <title>Characterization of Isolates of Eisenbergiella tayi Derived from Blood Cultures, Using Whole Genome Sequencing.</title>
        <authorList>
            <person name="Bernier A.-M."/>
            <person name="Burdz T."/>
            <person name="Wiebe D."/>
            <person name="Bernard K."/>
        </authorList>
    </citation>
    <scope>NUCLEOTIDE SEQUENCE [LARGE SCALE GENOMIC DNA]</scope>
    <source>
        <strain evidence="14 16">NML120146</strain>
    </source>
</reference>
<evidence type="ECO:0000256" key="12">
    <source>
        <dbReference type="ARBA" id="ARBA00047589"/>
    </source>
</evidence>
<keyword evidence="16" id="KW-1185">Reference proteome</keyword>
<evidence type="ECO:0000313" key="13">
    <source>
        <dbReference type="EMBL" id="ODR52315.1"/>
    </source>
</evidence>
<dbReference type="Proteomes" id="UP000094271">
    <property type="component" value="Unassembled WGS sequence"/>
</dbReference>
<gene>
    <name evidence="13" type="ORF">BEI59_11920</name>
    <name evidence="14" type="ORF">BEI63_17615</name>
</gene>
<evidence type="ECO:0000256" key="9">
    <source>
        <dbReference type="ARBA" id="ARBA00030044"/>
    </source>
</evidence>
<evidence type="ECO:0000256" key="11">
    <source>
        <dbReference type="ARBA" id="ARBA00033077"/>
    </source>
</evidence>
<evidence type="ECO:0000313" key="15">
    <source>
        <dbReference type="Proteomes" id="UP000094271"/>
    </source>
</evidence>
<organism evidence="13 15">
    <name type="scientific">Eisenbergiella tayi</name>
    <dbReference type="NCBI Taxonomy" id="1432052"/>
    <lineage>
        <taxon>Bacteria</taxon>
        <taxon>Bacillati</taxon>
        <taxon>Bacillota</taxon>
        <taxon>Clostridia</taxon>
        <taxon>Lachnospirales</taxon>
        <taxon>Lachnospiraceae</taxon>
        <taxon>Eisenbergiella</taxon>
    </lineage>
</organism>
<name>A0A1E3UJ42_9FIRM</name>
<protein>
    <recommendedName>
        <fullName evidence="4">Phosphate propanoyltransferase</fullName>
        <ecNumber evidence="3">2.3.1.222</ecNumber>
    </recommendedName>
    <alternativeName>
        <fullName evidence="10">Phosphate acyltransferase PduL</fullName>
    </alternativeName>
    <alternativeName>
        <fullName evidence="9">Phosphotransacylase PduL</fullName>
    </alternativeName>
    <alternativeName>
        <fullName evidence="11">Propanediol utilization protein PduL</fullName>
    </alternativeName>
</protein>
<comment type="catalytic activity">
    <reaction evidence="12">
        <text>propanoyl-CoA + phosphate = propanoyl phosphate + CoA</text>
        <dbReference type="Rhea" id="RHEA:28046"/>
        <dbReference type="ChEBI" id="CHEBI:43474"/>
        <dbReference type="ChEBI" id="CHEBI:57287"/>
        <dbReference type="ChEBI" id="CHEBI:57392"/>
        <dbReference type="ChEBI" id="CHEBI:58933"/>
        <dbReference type="EC" id="2.3.1.222"/>
    </reaction>
</comment>
<dbReference type="AlphaFoldDB" id="A0A1E3UJ42"/>
<evidence type="ECO:0000256" key="4">
    <source>
        <dbReference type="ARBA" id="ARBA00020837"/>
    </source>
</evidence>
<comment type="similarity">
    <text evidence="2">Belongs to the PduL family.</text>
</comment>
<dbReference type="RefSeq" id="WP_069410113.1">
    <property type="nucleotide sequence ID" value="NZ_DAWDRA010000028.1"/>
</dbReference>
<keyword evidence="5" id="KW-0808">Transferase</keyword>